<dbReference type="OrthoDB" id="3251871at2759"/>
<reference evidence="7 8" key="1">
    <citation type="submission" date="2014-04" db="EMBL/GenBank/DDBJ databases">
        <authorList>
            <consortium name="DOE Joint Genome Institute"/>
            <person name="Kuo A."/>
            <person name="Zuccaro A."/>
            <person name="Kohler A."/>
            <person name="Nagy L.G."/>
            <person name="Floudas D."/>
            <person name="Copeland A."/>
            <person name="Barry K.W."/>
            <person name="Cichocki N."/>
            <person name="Veneault-Fourrey C."/>
            <person name="LaButti K."/>
            <person name="Lindquist E.A."/>
            <person name="Lipzen A."/>
            <person name="Lundell T."/>
            <person name="Morin E."/>
            <person name="Murat C."/>
            <person name="Sun H."/>
            <person name="Tunlid A."/>
            <person name="Henrissat B."/>
            <person name="Grigoriev I.V."/>
            <person name="Hibbett D.S."/>
            <person name="Martin F."/>
            <person name="Nordberg H.P."/>
            <person name="Cantor M.N."/>
            <person name="Hua S.X."/>
        </authorList>
    </citation>
    <scope>NUCLEOTIDE SEQUENCE [LARGE SCALE GENOMIC DNA]</scope>
    <source>
        <strain evidence="7 8">MAFF 305830</strain>
    </source>
</reference>
<evidence type="ECO:0000256" key="6">
    <source>
        <dbReference type="SAM" id="Phobius"/>
    </source>
</evidence>
<evidence type="ECO:0000256" key="4">
    <source>
        <dbReference type="ARBA" id="ARBA00023136"/>
    </source>
</evidence>
<feature type="transmembrane region" description="Helical" evidence="6">
    <location>
        <begin position="161"/>
        <end position="191"/>
    </location>
</feature>
<organism evidence="7 8">
    <name type="scientific">Serendipita vermifera MAFF 305830</name>
    <dbReference type="NCBI Taxonomy" id="933852"/>
    <lineage>
        <taxon>Eukaryota</taxon>
        <taxon>Fungi</taxon>
        <taxon>Dikarya</taxon>
        <taxon>Basidiomycota</taxon>
        <taxon>Agaricomycotina</taxon>
        <taxon>Agaricomycetes</taxon>
        <taxon>Sebacinales</taxon>
        <taxon>Serendipitaceae</taxon>
        <taxon>Serendipita</taxon>
    </lineage>
</organism>
<evidence type="ECO:0000313" key="7">
    <source>
        <dbReference type="EMBL" id="KIM25629.1"/>
    </source>
</evidence>
<evidence type="ECO:0000256" key="3">
    <source>
        <dbReference type="ARBA" id="ARBA00022989"/>
    </source>
</evidence>
<feature type="non-terminal residue" evidence="7">
    <location>
        <position position="328"/>
    </location>
</feature>
<dbReference type="GO" id="GO:0007189">
    <property type="term" value="P:adenylate cyclase-activating G protein-coupled receptor signaling pathway"/>
    <property type="evidence" value="ECO:0007669"/>
    <property type="project" value="TreeGrafter"/>
</dbReference>
<accession>A0A0C3B099</accession>
<feature type="transmembrane region" description="Helical" evidence="6">
    <location>
        <begin position="43"/>
        <end position="64"/>
    </location>
</feature>
<sequence>SGTSVAAILACNSISIAVCTINLFLYIALSLKHKYKRLMRRTSLVLATCMASSDLILHCSNMAGYGDLPPGFACAFVGGWLFAAPTMLSIFYSCCIALNSQLAFVFRRPSPSHALVYFIVVPILVAFVIAFCALGTGTYGYDETWGYCWYATQGISPSTVLIRMLFTYSLPTLLCMLYLLVATVTISIAVFSSPLTPSSGNVFKPSVSDTSSENHTFPPSVPEDRRLSGSSEIQPNVQIRVERVRPALSRKALAMRQLTVRLIGYIMTPILCLLPGIILDLLTKVFPDMEVPTALNALFDGLNGLVGLFNSLLMLSDPALLAVWGDLR</sequence>
<evidence type="ECO:0000256" key="1">
    <source>
        <dbReference type="ARBA" id="ARBA00004141"/>
    </source>
</evidence>
<feature type="transmembrane region" description="Helical" evidence="6">
    <location>
        <begin position="6"/>
        <end position="31"/>
    </location>
</feature>
<keyword evidence="4 6" id="KW-0472">Membrane</keyword>
<keyword evidence="2 6" id="KW-0812">Transmembrane</keyword>
<dbReference type="EMBL" id="KN824312">
    <property type="protein sequence ID" value="KIM25629.1"/>
    <property type="molecule type" value="Genomic_DNA"/>
</dbReference>
<comment type="subcellular location">
    <subcellularLocation>
        <location evidence="1">Membrane</location>
        <topology evidence="1">Multi-pass membrane protein</topology>
    </subcellularLocation>
</comment>
<feature type="transmembrane region" description="Helical" evidence="6">
    <location>
        <begin position="70"/>
        <end position="94"/>
    </location>
</feature>
<evidence type="ECO:0000256" key="5">
    <source>
        <dbReference type="SAM" id="MobiDB-lite"/>
    </source>
</evidence>
<dbReference type="Proteomes" id="UP000054097">
    <property type="component" value="Unassembled WGS sequence"/>
</dbReference>
<keyword evidence="3 6" id="KW-1133">Transmembrane helix</keyword>
<dbReference type="PANTHER" id="PTHR23112">
    <property type="entry name" value="G PROTEIN-COUPLED RECEPTOR 157-RELATED"/>
    <property type="match status" value="1"/>
</dbReference>
<dbReference type="Gene3D" id="1.20.1070.10">
    <property type="entry name" value="Rhodopsin 7-helix transmembrane proteins"/>
    <property type="match status" value="1"/>
</dbReference>
<feature type="transmembrane region" description="Helical" evidence="6">
    <location>
        <begin position="258"/>
        <end position="282"/>
    </location>
</feature>
<protein>
    <recommendedName>
        <fullName evidence="9">G-protein coupled receptors family 1 profile domain-containing protein</fullName>
    </recommendedName>
</protein>
<reference evidence="8" key="2">
    <citation type="submission" date="2015-01" db="EMBL/GenBank/DDBJ databases">
        <title>Evolutionary Origins and Diversification of the Mycorrhizal Mutualists.</title>
        <authorList>
            <consortium name="DOE Joint Genome Institute"/>
            <consortium name="Mycorrhizal Genomics Consortium"/>
            <person name="Kohler A."/>
            <person name="Kuo A."/>
            <person name="Nagy L.G."/>
            <person name="Floudas D."/>
            <person name="Copeland A."/>
            <person name="Barry K.W."/>
            <person name="Cichocki N."/>
            <person name="Veneault-Fourrey C."/>
            <person name="LaButti K."/>
            <person name="Lindquist E.A."/>
            <person name="Lipzen A."/>
            <person name="Lundell T."/>
            <person name="Morin E."/>
            <person name="Murat C."/>
            <person name="Riley R."/>
            <person name="Ohm R."/>
            <person name="Sun H."/>
            <person name="Tunlid A."/>
            <person name="Henrissat B."/>
            <person name="Grigoriev I.V."/>
            <person name="Hibbett D.S."/>
            <person name="Martin F."/>
        </authorList>
    </citation>
    <scope>NUCLEOTIDE SEQUENCE [LARGE SCALE GENOMIC DNA]</scope>
    <source>
        <strain evidence="8">MAFF 305830</strain>
    </source>
</reference>
<dbReference type="GO" id="GO:0005886">
    <property type="term" value="C:plasma membrane"/>
    <property type="evidence" value="ECO:0007669"/>
    <property type="project" value="TreeGrafter"/>
</dbReference>
<evidence type="ECO:0008006" key="9">
    <source>
        <dbReference type="Google" id="ProtNLM"/>
    </source>
</evidence>
<evidence type="ECO:0000313" key="8">
    <source>
        <dbReference type="Proteomes" id="UP000054097"/>
    </source>
</evidence>
<keyword evidence="8" id="KW-1185">Reference proteome</keyword>
<gene>
    <name evidence="7" type="ORF">M408DRAFT_40298</name>
</gene>
<name>A0A0C3B099_SERVB</name>
<feature type="region of interest" description="Disordered" evidence="5">
    <location>
        <begin position="206"/>
        <end position="230"/>
    </location>
</feature>
<feature type="transmembrane region" description="Helical" evidence="6">
    <location>
        <begin position="302"/>
        <end position="324"/>
    </location>
</feature>
<feature type="compositionally biased region" description="Polar residues" evidence="5">
    <location>
        <begin position="206"/>
        <end position="217"/>
    </location>
</feature>
<dbReference type="AlphaFoldDB" id="A0A0C3B099"/>
<proteinExistence type="predicted"/>
<evidence type="ECO:0000256" key="2">
    <source>
        <dbReference type="ARBA" id="ARBA00022692"/>
    </source>
</evidence>
<dbReference type="GO" id="GO:0004930">
    <property type="term" value="F:G protein-coupled receptor activity"/>
    <property type="evidence" value="ECO:0007669"/>
    <property type="project" value="TreeGrafter"/>
</dbReference>
<dbReference type="HOGENOM" id="CLU_848774_0_0_1"/>
<feature type="transmembrane region" description="Helical" evidence="6">
    <location>
        <begin position="115"/>
        <end position="141"/>
    </location>
</feature>
<feature type="non-terminal residue" evidence="7">
    <location>
        <position position="1"/>
    </location>
</feature>
<dbReference type="PANTHER" id="PTHR23112:SF0">
    <property type="entry name" value="TRANSMEMBRANE PROTEIN 116"/>
    <property type="match status" value="1"/>
</dbReference>
<dbReference type="SUPFAM" id="SSF81321">
    <property type="entry name" value="Family A G protein-coupled receptor-like"/>
    <property type="match status" value="1"/>
</dbReference>